<dbReference type="Proteomes" id="UP000053237">
    <property type="component" value="Unassembled WGS sequence"/>
</dbReference>
<organism evidence="1 2">
    <name type="scientific">Albugo candida</name>
    <dbReference type="NCBI Taxonomy" id="65357"/>
    <lineage>
        <taxon>Eukaryota</taxon>
        <taxon>Sar</taxon>
        <taxon>Stramenopiles</taxon>
        <taxon>Oomycota</taxon>
        <taxon>Peronosporomycetes</taxon>
        <taxon>Albuginales</taxon>
        <taxon>Albuginaceae</taxon>
        <taxon>Albugo</taxon>
    </lineage>
</organism>
<dbReference type="EMBL" id="CAIX01000063">
    <property type="protein sequence ID" value="CCI44160.1"/>
    <property type="molecule type" value="Genomic_DNA"/>
</dbReference>
<dbReference type="InParanoid" id="A0A024GC84"/>
<proteinExistence type="predicted"/>
<protein>
    <submittedName>
        <fullName evidence="1">Uncharacterized protein</fullName>
    </submittedName>
</protein>
<gene>
    <name evidence="1" type="ORF">BN9_049440</name>
</gene>
<dbReference type="AlphaFoldDB" id="A0A024GC84"/>
<reference evidence="1 2" key="1">
    <citation type="submission" date="2012-05" db="EMBL/GenBank/DDBJ databases">
        <title>Recombination and specialization in a pathogen metapopulation.</title>
        <authorList>
            <person name="Gardiner A."/>
            <person name="Kemen E."/>
            <person name="Schultz-Larsen T."/>
            <person name="MacLean D."/>
            <person name="Van Oosterhout C."/>
            <person name="Jones J.D.G."/>
        </authorList>
    </citation>
    <scope>NUCLEOTIDE SEQUENCE [LARGE SCALE GENOMIC DNA]</scope>
    <source>
        <strain evidence="1 2">Ac Nc2</strain>
    </source>
</reference>
<keyword evidence="2" id="KW-1185">Reference proteome</keyword>
<sequence length="124" mass="14247">MKRGFQFSLHGVIFSRDSQIKQFRKYHWKLHKPENTLVAIQLDKVLYCFTLARFTSRLETFSIPLSDTLIVSIRHSGNGLKVFTILTRVRIIWIAWAFTSSVLQCSVPNPLKSVDSRVSPCSSC</sequence>
<evidence type="ECO:0000313" key="2">
    <source>
        <dbReference type="Proteomes" id="UP000053237"/>
    </source>
</evidence>
<evidence type="ECO:0000313" key="1">
    <source>
        <dbReference type="EMBL" id="CCI44160.1"/>
    </source>
</evidence>
<comment type="caution">
    <text evidence="1">The sequence shown here is derived from an EMBL/GenBank/DDBJ whole genome shotgun (WGS) entry which is preliminary data.</text>
</comment>
<name>A0A024GC84_9STRA</name>
<accession>A0A024GC84</accession>